<reference evidence="3" key="2">
    <citation type="submission" date="2020-09" db="EMBL/GenBank/DDBJ databases">
        <authorList>
            <person name="Sun Q."/>
            <person name="Zhou Y."/>
        </authorList>
    </citation>
    <scope>NUCLEOTIDE SEQUENCE</scope>
    <source>
        <strain evidence="3">CGMCC 4.7430</strain>
    </source>
</reference>
<feature type="compositionally biased region" description="Low complexity" evidence="1">
    <location>
        <begin position="168"/>
        <end position="192"/>
    </location>
</feature>
<keyword evidence="2" id="KW-0812">Transmembrane</keyword>
<dbReference type="EMBL" id="BMNK01000002">
    <property type="protein sequence ID" value="GGP03687.1"/>
    <property type="molecule type" value="Genomic_DNA"/>
</dbReference>
<evidence type="ECO:0000313" key="4">
    <source>
        <dbReference type="Proteomes" id="UP000660745"/>
    </source>
</evidence>
<keyword evidence="2" id="KW-1133">Transmembrane helix</keyword>
<keyword evidence="4" id="KW-1185">Reference proteome</keyword>
<sequence length="298" mass="30613">MDSAAIWALNGGQEWPCGEGLGMRRGVEDDEGGPVAEWAWVDPQAWETNAAGGVTPAQRALITGPWVGPPVLGWVLVVALVIMEGWAGWMGATTKGGFLPDGGWRGAVSMMAFIMVVVGWQLVAGIWFWGLPAWGERYVYRKAIVDLAACRVGSAVGQIEVGPTGPQARVARAEAAPGGPAGPDGLDSPGGSEVWGDSGGSIADSAAPEESGAGPGGSAGWVGQVVPGMGGSAGREGSPLPVGQGDVGERRSQALGEVDIIPVPLGAPALPPPGPYRLYWLERGKRGRLLLSVRPLDE</sequence>
<organism evidence="3 4">
    <name type="scientific">Nonomuraea glycinis</name>
    <dbReference type="NCBI Taxonomy" id="2047744"/>
    <lineage>
        <taxon>Bacteria</taxon>
        <taxon>Bacillati</taxon>
        <taxon>Actinomycetota</taxon>
        <taxon>Actinomycetes</taxon>
        <taxon>Streptosporangiales</taxon>
        <taxon>Streptosporangiaceae</taxon>
        <taxon>Nonomuraea</taxon>
    </lineage>
</organism>
<accession>A0A918A3G2</accession>
<dbReference type="AlphaFoldDB" id="A0A918A3G2"/>
<keyword evidence="2" id="KW-0472">Membrane</keyword>
<feature type="region of interest" description="Disordered" evidence="1">
    <location>
        <begin position="168"/>
        <end position="247"/>
    </location>
</feature>
<gene>
    <name evidence="3" type="ORF">GCM10012278_15970</name>
</gene>
<evidence type="ECO:0000313" key="3">
    <source>
        <dbReference type="EMBL" id="GGP03687.1"/>
    </source>
</evidence>
<proteinExistence type="predicted"/>
<evidence type="ECO:0000256" key="2">
    <source>
        <dbReference type="SAM" id="Phobius"/>
    </source>
</evidence>
<dbReference type="Proteomes" id="UP000660745">
    <property type="component" value="Unassembled WGS sequence"/>
</dbReference>
<reference evidence="3" key="1">
    <citation type="journal article" date="2014" name="Int. J. Syst. Evol. Microbiol.">
        <title>Complete genome sequence of Corynebacterium casei LMG S-19264T (=DSM 44701T), isolated from a smear-ripened cheese.</title>
        <authorList>
            <consortium name="US DOE Joint Genome Institute (JGI-PGF)"/>
            <person name="Walter F."/>
            <person name="Albersmeier A."/>
            <person name="Kalinowski J."/>
            <person name="Ruckert C."/>
        </authorList>
    </citation>
    <scope>NUCLEOTIDE SEQUENCE</scope>
    <source>
        <strain evidence="3">CGMCC 4.7430</strain>
    </source>
</reference>
<name>A0A918A3G2_9ACTN</name>
<feature type="transmembrane region" description="Helical" evidence="2">
    <location>
        <begin position="71"/>
        <end position="90"/>
    </location>
</feature>
<evidence type="ECO:0000256" key="1">
    <source>
        <dbReference type="SAM" id="MobiDB-lite"/>
    </source>
</evidence>
<feature type="transmembrane region" description="Helical" evidence="2">
    <location>
        <begin position="110"/>
        <end position="131"/>
    </location>
</feature>
<comment type="caution">
    <text evidence="3">The sequence shown here is derived from an EMBL/GenBank/DDBJ whole genome shotgun (WGS) entry which is preliminary data.</text>
</comment>
<protein>
    <submittedName>
        <fullName evidence="3">Uncharacterized protein</fullName>
    </submittedName>
</protein>